<protein>
    <recommendedName>
        <fullName evidence="2">Dymeclin</fullName>
    </recommendedName>
</protein>
<evidence type="ECO:0000313" key="6">
    <source>
        <dbReference type="Proteomes" id="UP000749646"/>
    </source>
</evidence>
<accession>A0A9P6J370</accession>
<keyword evidence="4" id="KW-0449">Lipoprotein</keyword>
<comment type="similarity">
    <text evidence="1">Belongs to the dymeclin family.</text>
</comment>
<organism evidence="5 6">
    <name type="scientific">Modicella reniformis</name>
    <dbReference type="NCBI Taxonomy" id="1440133"/>
    <lineage>
        <taxon>Eukaryota</taxon>
        <taxon>Fungi</taxon>
        <taxon>Fungi incertae sedis</taxon>
        <taxon>Mucoromycota</taxon>
        <taxon>Mortierellomycotina</taxon>
        <taxon>Mortierellomycetes</taxon>
        <taxon>Mortierellales</taxon>
        <taxon>Mortierellaceae</taxon>
        <taxon>Modicella</taxon>
    </lineage>
</organism>
<reference evidence="5" key="1">
    <citation type="journal article" date="2020" name="Fungal Divers.">
        <title>Resolving the Mortierellaceae phylogeny through synthesis of multi-gene phylogenetics and phylogenomics.</title>
        <authorList>
            <person name="Vandepol N."/>
            <person name="Liber J."/>
            <person name="Desiro A."/>
            <person name="Na H."/>
            <person name="Kennedy M."/>
            <person name="Barry K."/>
            <person name="Grigoriev I.V."/>
            <person name="Miller A.N."/>
            <person name="O'Donnell K."/>
            <person name="Stajich J.E."/>
            <person name="Bonito G."/>
        </authorList>
    </citation>
    <scope>NUCLEOTIDE SEQUENCE</scope>
    <source>
        <strain evidence="5">MES-2147</strain>
    </source>
</reference>
<dbReference type="OrthoDB" id="10253409at2759"/>
<dbReference type="PANTHER" id="PTHR12895">
    <property type="entry name" value="DYMECLIN"/>
    <property type="match status" value="1"/>
</dbReference>
<dbReference type="GO" id="GO:0007030">
    <property type="term" value="P:Golgi organization"/>
    <property type="evidence" value="ECO:0007669"/>
    <property type="project" value="TreeGrafter"/>
</dbReference>
<dbReference type="PANTHER" id="PTHR12895:SF9">
    <property type="entry name" value="DYMECLIN"/>
    <property type="match status" value="1"/>
</dbReference>
<evidence type="ECO:0000256" key="4">
    <source>
        <dbReference type="ARBA" id="ARBA00023288"/>
    </source>
</evidence>
<sequence length="110" mass="12939">MTRYPFYVSQRLVTLFDIVVRRSEAECDVIIYGDIVTLEIINSTLTHKLKANLQLVYSLLHKQEIFTYFRNGPKFKDLIHNIEQVVNYFQQKVSEANIQVLTPLQLGHRI</sequence>
<evidence type="ECO:0000256" key="2">
    <source>
        <dbReference type="ARBA" id="ARBA00015736"/>
    </source>
</evidence>
<keyword evidence="3" id="KW-0519">Myristate</keyword>
<dbReference type="Pfam" id="PF09742">
    <property type="entry name" value="Dymeclin"/>
    <property type="match status" value="1"/>
</dbReference>
<evidence type="ECO:0000256" key="1">
    <source>
        <dbReference type="ARBA" id="ARBA00010603"/>
    </source>
</evidence>
<dbReference type="AlphaFoldDB" id="A0A9P6J370"/>
<comment type="caution">
    <text evidence="5">The sequence shown here is derived from an EMBL/GenBank/DDBJ whole genome shotgun (WGS) entry which is preliminary data.</text>
</comment>
<dbReference type="InterPro" id="IPR019142">
    <property type="entry name" value="Dymeclin"/>
</dbReference>
<gene>
    <name evidence="5" type="ORF">BGZ65_000046</name>
</gene>
<name>A0A9P6J370_9FUNG</name>
<dbReference type="GO" id="GO:0005794">
    <property type="term" value="C:Golgi apparatus"/>
    <property type="evidence" value="ECO:0007669"/>
    <property type="project" value="TreeGrafter"/>
</dbReference>
<dbReference type="EMBL" id="JAAAHW010006490">
    <property type="protein sequence ID" value="KAF9959793.1"/>
    <property type="molecule type" value="Genomic_DNA"/>
</dbReference>
<proteinExistence type="inferred from homology"/>
<evidence type="ECO:0000256" key="3">
    <source>
        <dbReference type="ARBA" id="ARBA00022707"/>
    </source>
</evidence>
<evidence type="ECO:0000313" key="5">
    <source>
        <dbReference type="EMBL" id="KAF9959793.1"/>
    </source>
</evidence>
<dbReference type="Proteomes" id="UP000749646">
    <property type="component" value="Unassembled WGS sequence"/>
</dbReference>
<keyword evidence="6" id="KW-1185">Reference proteome</keyword>